<evidence type="ECO:0008006" key="3">
    <source>
        <dbReference type="Google" id="ProtNLM"/>
    </source>
</evidence>
<dbReference type="AlphaFoldDB" id="A0A4S1CDP8"/>
<sequence>MNWYLLTLLPDAVAAGVPARVKDDFTAAFRAAGGPRTMALFRRESEGALELFFTPECPRHAMDLLERYGATPCDAPSLLGLELLVGHNEITYYLTT</sequence>
<reference evidence="1 2" key="1">
    <citation type="submission" date="2019-04" db="EMBL/GenBank/DDBJ databases">
        <title>Geobacter oryzae sp. nov., ferric-reducing bacteria isolated from paddy soil.</title>
        <authorList>
            <person name="Xu Z."/>
            <person name="Masuda Y."/>
            <person name="Itoh H."/>
            <person name="Senoo K."/>
        </authorList>
    </citation>
    <scope>NUCLEOTIDE SEQUENCE [LARGE SCALE GENOMIC DNA]</scope>
    <source>
        <strain evidence="1 2">Red111</strain>
    </source>
</reference>
<dbReference type="RefSeq" id="WP_135871316.1">
    <property type="nucleotide sequence ID" value="NZ_SRSC01000003.1"/>
</dbReference>
<protein>
    <recommendedName>
        <fullName evidence="3">DUF4936 family protein</fullName>
    </recommendedName>
</protein>
<evidence type="ECO:0000313" key="1">
    <source>
        <dbReference type="EMBL" id="TGU71588.1"/>
    </source>
</evidence>
<name>A0A4S1CDP8_9BACT</name>
<keyword evidence="2" id="KW-1185">Reference proteome</keyword>
<dbReference type="EMBL" id="SRSC01000003">
    <property type="protein sequence ID" value="TGU71588.1"/>
    <property type="molecule type" value="Genomic_DNA"/>
</dbReference>
<accession>A0A4S1CDP8</accession>
<dbReference type="Proteomes" id="UP000306416">
    <property type="component" value="Unassembled WGS sequence"/>
</dbReference>
<proteinExistence type="predicted"/>
<comment type="caution">
    <text evidence="1">The sequence shown here is derived from an EMBL/GenBank/DDBJ whole genome shotgun (WGS) entry which is preliminary data.</text>
</comment>
<evidence type="ECO:0000313" key="2">
    <source>
        <dbReference type="Proteomes" id="UP000306416"/>
    </source>
</evidence>
<gene>
    <name evidence="1" type="ORF">E4633_14860</name>
</gene>
<organism evidence="1 2">
    <name type="scientific">Geomonas terrae</name>
    <dbReference type="NCBI Taxonomy" id="2562681"/>
    <lineage>
        <taxon>Bacteria</taxon>
        <taxon>Pseudomonadati</taxon>
        <taxon>Thermodesulfobacteriota</taxon>
        <taxon>Desulfuromonadia</taxon>
        <taxon>Geobacterales</taxon>
        <taxon>Geobacteraceae</taxon>
        <taxon>Geomonas</taxon>
    </lineage>
</organism>